<dbReference type="PANTHER" id="PTHR33336:SF3">
    <property type="entry name" value="ABM DOMAIN-CONTAINING PROTEIN"/>
    <property type="match status" value="1"/>
</dbReference>
<dbReference type="Proteomes" id="UP001231166">
    <property type="component" value="Chromosome"/>
</dbReference>
<evidence type="ECO:0000313" key="5">
    <source>
        <dbReference type="Proteomes" id="UP001231166"/>
    </source>
</evidence>
<evidence type="ECO:0000313" key="2">
    <source>
        <dbReference type="EMBL" id="MCZ4589989.1"/>
    </source>
</evidence>
<accession>A0AAX3Y902</accession>
<dbReference type="PROSITE" id="PS51725">
    <property type="entry name" value="ABM"/>
    <property type="match status" value="1"/>
</dbReference>
<dbReference type="Pfam" id="PF03992">
    <property type="entry name" value="ABM"/>
    <property type="match status" value="1"/>
</dbReference>
<name>A0AAX3Y902_RHOOP</name>
<proteinExistence type="predicted"/>
<feature type="domain" description="ABM" evidence="1">
    <location>
        <begin position="2"/>
        <end position="90"/>
    </location>
</feature>
<gene>
    <name evidence="2" type="ORF">O4328_41255</name>
    <name evidence="3" type="ORF">Q5707_21400</name>
</gene>
<reference evidence="2" key="1">
    <citation type="submission" date="2022-12" db="EMBL/GenBank/DDBJ databases">
        <authorList>
            <person name="Krivoruchko A.V."/>
            <person name="Elkin A."/>
        </authorList>
    </citation>
    <scope>NUCLEOTIDE SEQUENCE</scope>
    <source>
        <strain evidence="2">IEGM 249</strain>
    </source>
</reference>
<dbReference type="Proteomes" id="UP001066327">
    <property type="component" value="Unassembled WGS sequence"/>
</dbReference>
<evidence type="ECO:0000259" key="1">
    <source>
        <dbReference type="PROSITE" id="PS51725"/>
    </source>
</evidence>
<dbReference type="InterPro" id="IPR007138">
    <property type="entry name" value="ABM_dom"/>
</dbReference>
<dbReference type="EMBL" id="CP130953">
    <property type="protein sequence ID" value="WLF44514.1"/>
    <property type="molecule type" value="Genomic_DNA"/>
</dbReference>
<dbReference type="EMBL" id="JAPWIS010000039">
    <property type="protein sequence ID" value="MCZ4589989.1"/>
    <property type="molecule type" value="Genomic_DNA"/>
</dbReference>
<protein>
    <submittedName>
        <fullName evidence="3">Quinol monooxygenase</fullName>
        <ecNumber evidence="3">1.-.-.-</ecNumber>
    </submittedName>
</protein>
<keyword evidence="3" id="KW-0560">Oxidoreductase</keyword>
<dbReference type="InterPro" id="IPR050744">
    <property type="entry name" value="AI-2_Isomerase_LsrG"/>
</dbReference>
<dbReference type="Gene3D" id="3.30.70.100">
    <property type="match status" value="1"/>
</dbReference>
<dbReference type="GO" id="GO:0004497">
    <property type="term" value="F:monooxygenase activity"/>
    <property type="evidence" value="ECO:0007669"/>
    <property type="project" value="UniProtKB-KW"/>
</dbReference>
<dbReference type="AlphaFoldDB" id="A0AAX3Y902"/>
<keyword evidence="3" id="KW-0503">Monooxygenase</keyword>
<dbReference type="InterPro" id="IPR011008">
    <property type="entry name" value="Dimeric_a/b-barrel"/>
</dbReference>
<dbReference type="EC" id="1.-.-.-" evidence="3"/>
<sequence length="94" mass="10368">MLIVIGRAQAAPGRREEFVTAARAVTDATRGDEGCQSYGFYADLSDENTIVGVEIWRERADLDAHRGHEHTLTFLEAFPDLVVGEPVVSMHEVP</sequence>
<keyword evidence="4" id="KW-1185">Reference proteome</keyword>
<evidence type="ECO:0000313" key="4">
    <source>
        <dbReference type="Proteomes" id="UP001066327"/>
    </source>
</evidence>
<organism evidence="3 5">
    <name type="scientific">Rhodococcus opacus</name>
    <name type="common">Nocardia opaca</name>
    <dbReference type="NCBI Taxonomy" id="37919"/>
    <lineage>
        <taxon>Bacteria</taxon>
        <taxon>Bacillati</taxon>
        <taxon>Actinomycetota</taxon>
        <taxon>Actinomycetes</taxon>
        <taxon>Mycobacteriales</taxon>
        <taxon>Nocardiaceae</taxon>
        <taxon>Rhodococcus</taxon>
    </lineage>
</organism>
<dbReference type="RefSeq" id="WP_269592740.1">
    <property type="nucleotide sequence ID" value="NZ_CP130953.1"/>
</dbReference>
<reference evidence="3" key="2">
    <citation type="submission" date="2023-07" db="EMBL/GenBank/DDBJ databases">
        <title>Genomic analysis of Rhodococcus opacus VOC-14 with glycol ethers degradation activity.</title>
        <authorList>
            <person name="Narkevich D.A."/>
            <person name="Hlushen A.M."/>
            <person name="Akhremchuk A.E."/>
            <person name="Sikolenko M.A."/>
            <person name="Valentovich L.N."/>
        </authorList>
    </citation>
    <scope>NUCLEOTIDE SEQUENCE</scope>
    <source>
        <strain evidence="3">VOC-14</strain>
    </source>
</reference>
<dbReference type="PANTHER" id="PTHR33336">
    <property type="entry name" value="QUINOL MONOOXYGENASE YGIN-RELATED"/>
    <property type="match status" value="1"/>
</dbReference>
<evidence type="ECO:0000313" key="3">
    <source>
        <dbReference type="EMBL" id="WLF44514.1"/>
    </source>
</evidence>
<dbReference type="SUPFAM" id="SSF54909">
    <property type="entry name" value="Dimeric alpha+beta barrel"/>
    <property type="match status" value="1"/>
</dbReference>